<dbReference type="FunFam" id="3.40.50.2000:FF:000138">
    <property type="entry name" value="Glycosyltransferase"/>
    <property type="match status" value="1"/>
</dbReference>
<name>A0A172J2D4_PUEML</name>
<dbReference type="Pfam" id="PF00201">
    <property type="entry name" value="UDPGT"/>
    <property type="match status" value="1"/>
</dbReference>
<dbReference type="SUPFAM" id="SSF53756">
    <property type="entry name" value="UDP-Glycosyltransferase/glycogen phosphorylase"/>
    <property type="match status" value="1"/>
</dbReference>
<dbReference type="PANTHER" id="PTHR11926">
    <property type="entry name" value="GLUCOSYL/GLUCURONOSYL TRANSFERASES"/>
    <property type="match status" value="1"/>
</dbReference>
<dbReference type="Gene3D" id="3.40.50.2000">
    <property type="entry name" value="Glycogen Phosphorylase B"/>
    <property type="match status" value="2"/>
</dbReference>
<dbReference type="AlphaFoldDB" id="A0A172J2D4"/>
<protein>
    <submittedName>
        <fullName evidence="3">UDP-glycosyltransferase 49</fullName>
    </submittedName>
</protein>
<organism evidence="3">
    <name type="scientific">Pueraria montana var. lobata</name>
    <name type="common">Kudzu vine</name>
    <name type="synonym">Pueraria lobata</name>
    <dbReference type="NCBI Taxonomy" id="3893"/>
    <lineage>
        <taxon>Eukaryota</taxon>
        <taxon>Viridiplantae</taxon>
        <taxon>Streptophyta</taxon>
        <taxon>Embryophyta</taxon>
        <taxon>Tracheophyta</taxon>
        <taxon>Spermatophyta</taxon>
        <taxon>Magnoliopsida</taxon>
        <taxon>eudicotyledons</taxon>
        <taxon>Gunneridae</taxon>
        <taxon>Pentapetalae</taxon>
        <taxon>rosids</taxon>
        <taxon>fabids</taxon>
        <taxon>Fabales</taxon>
        <taxon>Fabaceae</taxon>
        <taxon>Papilionoideae</taxon>
        <taxon>50 kb inversion clade</taxon>
        <taxon>NPAAA clade</taxon>
        <taxon>indigoferoid/millettioid clade</taxon>
        <taxon>Phaseoleae</taxon>
        <taxon>Pueraria</taxon>
    </lineage>
</organism>
<sequence>MAVHLPTHVVVVPYPSRGHINPMMNLCKLLVSKNPNNILVTFVVTEQWLASTASEPKPHNITLASVPDLGASADAFNDVVEAVMTEMEAPLESLLDGLHAPPTVMICDAFLFWAVGVGNRRNIPVAAFWTTNTSELWVQYFHIFQQNEQHSVCHGKMLDYIPSISWIRRADIPLLNGNNRQILQWALKSCEWLPKAQYLLLPSIYELEPQVIDALKANLSIPIYTIGPNIPYFSLGDNSCYTNNNGVVNNGASHGYLDWLDHQPKCSVLYISHGSYLSISSAQMDEISNALHDSKVRFLWVTRGETPRLKEICCGHMGLVVPWCDQLRVLLHPSVGGYWTHCGWNSVIEGVFAGVPFLTFPIAMDQPLISKLIVEDWKVGWRVKKDDKLDTLVRRDEIVVLLRKFMELDSDVGRDMRKRAKELQHMAQVAITKNGSSETNIKAFMKNIVQSGSNRV</sequence>
<proteinExistence type="evidence at transcript level"/>
<gene>
    <name evidence="3" type="primary">UGT49</name>
</gene>
<dbReference type="PANTHER" id="PTHR11926:SF774">
    <property type="entry name" value="UDP-GLYCOSYLTRANSFERASE 85A1-RELATED"/>
    <property type="match status" value="1"/>
</dbReference>
<dbReference type="EMBL" id="KU317807">
    <property type="protein sequence ID" value="AMQ26121.1"/>
    <property type="molecule type" value="mRNA"/>
</dbReference>
<comment type="similarity">
    <text evidence="1">Belongs to the UDP-glycosyltransferase family.</text>
</comment>
<accession>A0A172J2D4</accession>
<dbReference type="GO" id="GO:0080043">
    <property type="term" value="F:quercetin 3-O-glucosyltransferase activity"/>
    <property type="evidence" value="ECO:0007669"/>
    <property type="project" value="TreeGrafter"/>
</dbReference>
<dbReference type="GO" id="GO:0080044">
    <property type="term" value="F:quercetin 7-O-glucosyltransferase activity"/>
    <property type="evidence" value="ECO:0007669"/>
    <property type="project" value="TreeGrafter"/>
</dbReference>
<evidence type="ECO:0000256" key="1">
    <source>
        <dbReference type="ARBA" id="ARBA00009995"/>
    </source>
</evidence>
<evidence type="ECO:0000313" key="3">
    <source>
        <dbReference type="EMBL" id="AMQ26121.1"/>
    </source>
</evidence>
<dbReference type="CDD" id="cd03784">
    <property type="entry name" value="GT1_Gtf-like"/>
    <property type="match status" value="1"/>
</dbReference>
<reference evidence="3" key="1">
    <citation type="journal article" date="2016" name="Front. Plant Sci.">
        <title>Molecular Cloning and Functional Characterization of a Novel (Iso)flavone 4',7-O-diglucoside Glucosyltransferase from Pueraria lobata.</title>
        <authorList>
            <person name="Wang X."/>
            <person name="Fan R."/>
            <person name="Li J."/>
            <person name="Li C."/>
            <person name="Zhang Y."/>
        </authorList>
    </citation>
    <scope>NUCLEOTIDE SEQUENCE</scope>
    <source>
        <tissue evidence="3">Root</tissue>
    </source>
</reference>
<dbReference type="InterPro" id="IPR002213">
    <property type="entry name" value="UDP_glucos_trans"/>
</dbReference>
<evidence type="ECO:0000256" key="2">
    <source>
        <dbReference type="ARBA" id="ARBA00022679"/>
    </source>
</evidence>
<keyword evidence="2 3" id="KW-0808">Transferase</keyword>